<accession>A0A0N9HZV0</accession>
<dbReference type="Proteomes" id="UP000063699">
    <property type="component" value="Chromosome"/>
</dbReference>
<evidence type="ECO:0000313" key="6">
    <source>
        <dbReference type="Proteomes" id="UP000063699"/>
    </source>
</evidence>
<gene>
    <name evidence="5" type="ORF">AOZ06_14085</name>
</gene>
<keyword evidence="6" id="KW-1185">Reference proteome</keyword>
<evidence type="ECO:0008006" key="7">
    <source>
        <dbReference type="Google" id="ProtNLM"/>
    </source>
</evidence>
<evidence type="ECO:0000256" key="3">
    <source>
        <dbReference type="ARBA" id="ARBA00022490"/>
    </source>
</evidence>
<dbReference type="EMBL" id="CP012752">
    <property type="protein sequence ID" value="ALG07893.1"/>
    <property type="molecule type" value="Genomic_DNA"/>
</dbReference>
<dbReference type="STRING" id="860235.AOZ06_14085"/>
<dbReference type="AlphaFoldDB" id="A0A0N9HZV0"/>
<evidence type="ECO:0000313" key="5">
    <source>
        <dbReference type="EMBL" id="ALG07893.1"/>
    </source>
</evidence>
<name>A0A0N9HZV0_9PSEU</name>
<proteinExistence type="inferred from homology"/>
<evidence type="ECO:0000256" key="1">
    <source>
        <dbReference type="ARBA" id="ARBA00004496"/>
    </source>
</evidence>
<evidence type="ECO:0000256" key="4">
    <source>
        <dbReference type="ARBA" id="ARBA00023186"/>
    </source>
</evidence>
<dbReference type="InterPro" id="IPR025734">
    <property type="entry name" value="EspG"/>
</dbReference>
<organism evidence="5 6">
    <name type="scientific">Kibdelosporangium phytohabitans</name>
    <dbReference type="NCBI Taxonomy" id="860235"/>
    <lineage>
        <taxon>Bacteria</taxon>
        <taxon>Bacillati</taxon>
        <taxon>Actinomycetota</taxon>
        <taxon>Actinomycetes</taxon>
        <taxon>Pseudonocardiales</taxon>
        <taxon>Pseudonocardiaceae</taxon>
        <taxon>Kibdelosporangium</taxon>
    </lineage>
</organism>
<dbReference type="KEGG" id="kphy:AOZ06_14085"/>
<keyword evidence="3" id="KW-0963">Cytoplasm</keyword>
<reference evidence="5 6" key="1">
    <citation type="submission" date="2015-07" db="EMBL/GenBank/DDBJ databases">
        <title>Genome sequencing of Kibdelosporangium phytohabitans.</title>
        <authorList>
            <person name="Qin S."/>
            <person name="Xing K."/>
        </authorList>
    </citation>
    <scope>NUCLEOTIDE SEQUENCE [LARGE SCALE GENOMIC DNA]</scope>
    <source>
        <strain evidence="5 6">KLBMP1111</strain>
    </source>
</reference>
<comment type="similarity">
    <text evidence="2">Belongs to the EspG family.</text>
</comment>
<evidence type="ECO:0000256" key="2">
    <source>
        <dbReference type="ARBA" id="ARBA00006411"/>
    </source>
</evidence>
<protein>
    <recommendedName>
        <fullName evidence="7">ESX secretion-associated protein EspG</fullName>
    </recommendedName>
</protein>
<keyword evidence="4" id="KW-0143">Chaperone</keyword>
<dbReference type="Pfam" id="PF14011">
    <property type="entry name" value="ESX-1_EspG"/>
    <property type="match status" value="1"/>
</dbReference>
<sequence>MVRIEKIGELPEVLLAAVGWQPEADDRALDKQARDECARLGWLDHRGHLDVDVASALRVLCLASTEVYGWITVGRTTTGVLACSNGRQALLAIRHEPWVSLCSIKPGALTRSAIAQAPDVPTGPGKPIQVRRSDALAFDGGRPHAHGGVAVRPVPLEVRRLTRIADLQRTGAGEFHVAVRDAIGRRRSSADPVGYVDTVAGRYVTVTATVDGEAAMLLAPTSHRDLVTRLDNTLSSLTT</sequence>
<comment type="subcellular location">
    <subcellularLocation>
        <location evidence="1">Cytoplasm</location>
    </subcellularLocation>
</comment>